<reference evidence="7 8" key="2">
    <citation type="journal article" date="2012" name="J. Bacteriol.">
        <title>Complete genome sequences of Desulfosporosinus orientis DSM765T, Desulfosporosinus youngiae DSM17734T, Desulfosporosinus meridiei DSM13257T, and Desulfosporosinus acidiphilus DSM22704T.</title>
        <authorList>
            <person name="Pester M."/>
            <person name="Brambilla E."/>
            <person name="Alazard D."/>
            <person name="Rattei T."/>
            <person name="Weinmaier T."/>
            <person name="Han J."/>
            <person name="Lucas S."/>
            <person name="Lapidus A."/>
            <person name="Cheng J.F."/>
            <person name="Goodwin L."/>
            <person name="Pitluck S."/>
            <person name="Peters L."/>
            <person name="Ovchinnikova G."/>
            <person name="Teshima H."/>
            <person name="Detter J.C."/>
            <person name="Han C.S."/>
            <person name="Tapia R."/>
            <person name="Land M.L."/>
            <person name="Hauser L."/>
            <person name="Kyrpides N.C."/>
            <person name="Ivanova N.N."/>
            <person name="Pagani I."/>
            <person name="Huntmann M."/>
            <person name="Wei C.L."/>
            <person name="Davenport K.W."/>
            <person name="Daligault H."/>
            <person name="Chain P.S."/>
            <person name="Chen A."/>
            <person name="Mavromatis K."/>
            <person name="Markowitz V."/>
            <person name="Szeto E."/>
            <person name="Mikhailova N."/>
            <person name="Pati A."/>
            <person name="Wagner M."/>
            <person name="Woyke T."/>
            <person name="Ollivier B."/>
            <person name="Klenk H.P."/>
            <person name="Spring S."/>
            <person name="Loy A."/>
        </authorList>
    </citation>
    <scope>NUCLEOTIDE SEQUENCE [LARGE SCALE GENOMIC DNA]</scope>
    <source>
        <strain evidence="8">ATCC 19365 / DSM 765 / NCIMB 8382 / VKM B-1628</strain>
    </source>
</reference>
<evidence type="ECO:0000313" key="7">
    <source>
        <dbReference type="EMBL" id="AET66216.1"/>
    </source>
</evidence>
<dbReference type="InterPro" id="IPR001926">
    <property type="entry name" value="TrpB-like_PALP"/>
</dbReference>
<dbReference type="OrthoDB" id="9801249at2"/>
<dbReference type="Gene3D" id="3.40.50.1100">
    <property type="match status" value="2"/>
</dbReference>
<proteinExistence type="inferred from homology"/>
<dbReference type="GO" id="GO:0019148">
    <property type="term" value="F:D-cysteine desulfhydrase activity"/>
    <property type="evidence" value="ECO:0007669"/>
    <property type="project" value="TreeGrafter"/>
</dbReference>
<dbReference type="PATRIC" id="fig|768706.3.peg.487"/>
<evidence type="ECO:0000256" key="1">
    <source>
        <dbReference type="ARBA" id="ARBA00001933"/>
    </source>
</evidence>
<sequence>MYNLILNSLSLPSRIPLLDGPTPLQRSRLAWGDDTLYWKRDDLTPLGLGGNKLRKLEFLVADALKEKADHIITCGAPQSNHARLTAVVSAMFSLSCSIVIPGETPSQWSGNLLLDRLAGADIIPCGDESLEQEMQRVASEIKSQGRKPYIIPLGGSNVLGSLGYFLAFFELLKQAEEQGWVPSTLVCSVGSAGTFAGLVAANALLPQPLRLLGVNVAEATDRLQLQTTRLADELLNLLHTPRSLPPFTLSTDFVGPGYGQPSPASSSVLIECFQRDGILFDPVYTAKGVAAVKNLMEHKDRPFPENIVFWHTGGGPAIFDPHYYTGLLNNIR</sequence>
<dbReference type="EMBL" id="CP003108">
    <property type="protein sequence ID" value="AET66216.1"/>
    <property type="molecule type" value="Genomic_DNA"/>
</dbReference>
<dbReference type="AlphaFoldDB" id="G7WA78"/>
<feature type="modified residue" description="N6-(pyridoxal phosphate)lysine" evidence="5">
    <location>
        <position position="52"/>
    </location>
</feature>
<evidence type="ECO:0000256" key="3">
    <source>
        <dbReference type="ARBA" id="ARBA00022898"/>
    </source>
</evidence>
<evidence type="ECO:0000256" key="4">
    <source>
        <dbReference type="PIRSR" id="PIRSR006278-1"/>
    </source>
</evidence>
<dbReference type="eggNOG" id="COG2515">
    <property type="taxonomic scope" value="Bacteria"/>
</dbReference>
<dbReference type="InterPro" id="IPR036052">
    <property type="entry name" value="TrpB-like_PALP_sf"/>
</dbReference>
<dbReference type="RefSeq" id="WP_014183042.1">
    <property type="nucleotide sequence ID" value="NC_016584.1"/>
</dbReference>
<evidence type="ECO:0000256" key="2">
    <source>
        <dbReference type="ARBA" id="ARBA00008639"/>
    </source>
</evidence>
<keyword evidence="8" id="KW-1185">Reference proteome</keyword>
<organism evidence="7 8">
    <name type="scientific">Desulfosporosinus orientis (strain ATCC 19365 / DSM 765 / NCIMB 8382 / VKM B-1628 / Singapore I)</name>
    <name type="common">Desulfotomaculum orientis</name>
    <dbReference type="NCBI Taxonomy" id="768706"/>
    <lineage>
        <taxon>Bacteria</taxon>
        <taxon>Bacillati</taxon>
        <taxon>Bacillota</taxon>
        <taxon>Clostridia</taxon>
        <taxon>Eubacteriales</taxon>
        <taxon>Desulfitobacteriaceae</taxon>
        <taxon>Desulfosporosinus</taxon>
    </lineage>
</organism>
<accession>G7WA78</accession>
<dbReference type="Pfam" id="PF00291">
    <property type="entry name" value="PALP"/>
    <property type="match status" value="1"/>
</dbReference>
<dbReference type="GO" id="GO:1901605">
    <property type="term" value="P:alpha-amino acid metabolic process"/>
    <property type="evidence" value="ECO:0007669"/>
    <property type="project" value="UniProtKB-ARBA"/>
</dbReference>
<dbReference type="InterPro" id="IPR027278">
    <property type="entry name" value="ACCD_DCysDesulf"/>
</dbReference>
<dbReference type="KEGG" id="dor:Desor_0514"/>
<evidence type="ECO:0000259" key="6">
    <source>
        <dbReference type="Pfam" id="PF00291"/>
    </source>
</evidence>
<gene>
    <name evidence="7" type="ordered locus">Desor_0514</name>
</gene>
<comment type="cofactor">
    <cofactor evidence="1">
        <name>pyridoxal 5'-phosphate</name>
        <dbReference type="ChEBI" id="CHEBI:597326"/>
    </cofactor>
</comment>
<dbReference type="SUPFAM" id="SSF53686">
    <property type="entry name" value="Tryptophan synthase beta subunit-like PLP-dependent enzymes"/>
    <property type="match status" value="1"/>
</dbReference>
<dbReference type="PIRSF" id="PIRSF006278">
    <property type="entry name" value="ACCD_DCysDesulf"/>
    <property type="match status" value="1"/>
</dbReference>
<dbReference type="STRING" id="768706.Desor_0514"/>
<keyword evidence="3 5" id="KW-0663">Pyridoxal phosphate</keyword>
<name>G7WA78_DESOD</name>
<protein>
    <submittedName>
        <fullName evidence="7">1-aminocyclopropane-1-carboxylate deaminase</fullName>
    </submittedName>
</protein>
<dbReference type="PANTHER" id="PTHR43780">
    <property type="entry name" value="1-AMINOCYCLOPROPANE-1-CARBOXYLATE DEAMINASE-RELATED"/>
    <property type="match status" value="1"/>
</dbReference>
<dbReference type="HOGENOM" id="CLU_048897_1_0_9"/>
<feature type="active site" description="Nucleophile" evidence="4">
    <location>
        <position position="79"/>
    </location>
</feature>
<evidence type="ECO:0000313" key="8">
    <source>
        <dbReference type="Proteomes" id="UP000006346"/>
    </source>
</evidence>
<dbReference type="PANTHER" id="PTHR43780:SF2">
    <property type="entry name" value="1-AMINOCYCLOPROPANE-1-CARBOXYLATE DEAMINASE-RELATED"/>
    <property type="match status" value="1"/>
</dbReference>
<comment type="similarity">
    <text evidence="2">Belongs to the ACC deaminase/D-cysteine desulfhydrase family.</text>
</comment>
<dbReference type="Proteomes" id="UP000006346">
    <property type="component" value="Chromosome"/>
</dbReference>
<feature type="domain" description="Tryptophan synthase beta chain-like PALP" evidence="6">
    <location>
        <begin position="17"/>
        <end position="313"/>
    </location>
</feature>
<reference evidence="8" key="1">
    <citation type="submission" date="2011-11" db="EMBL/GenBank/DDBJ databases">
        <title>Complete sequence of Desulfosporosinus orientis DSM 765.</title>
        <authorList>
            <person name="Lucas S."/>
            <person name="Han J."/>
            <person name="Lapidus A."/>
            <person name="Cheng J.-F."/>
            <person name="Goodwin L."/>
            <person name="Pitluck S."/>
            <person name="Peters L."/>
            <person name="Ovchinnikova G."/>
            <person name="Teshima H."/>
            <person name="Detter J.C."/>
            <person name="Han C."/>
            <person name="Tapia R."/>
            <person name="Land M."/>
            <person name="Hauser L."/>
            <person name="Kyrpides N."/>
            <person name="Ivanova N."/>
            <person name="Pagani I."/>
            <person name="Pester M."/>
            <person name="Spring S."/>
            <person name="Ollivier B."/>
            <person name="Rattei T."/>
            <person name="Klenk H.-P."/>
            <person name="Wagner M."/>
            <person name="Loy A."/>
            <person name="Woyke T."/>
        </authorList>
    </citation>
    <scope>NUCLEOTIDE SEQUENCE [LARGE SCALE GENOMIC DNA]</scope>
    <source>
        <strain evidence="8">ATCC 19365 / DSM 765 / NCIMB 8382 / VKM B-1628</strain>
    </source>
</reference>
<evidence type="ECO:0000256" key="5">
    <source>
        <dbReference type="PIRSR" id="PIRSR006278-2"/>
    </source>
</evidence>